<evidence type="ECO:0000256" key="1">
    <source>
        <dbReference type="ARBA" id="ARBA00008857"/>
    </source>
</evidence>
<dbReference type="GO" id="GO:0008907">
    <property type="term" value="F:integrase activity"/>
    <property type="evidence" value="ECO:0007669"/>
    <property type="project" value="InterPro"/>
</dbReference>
<dbReference type="InterPro" id="IPR013762">
    <property type="entry name" value="Integrase-like_cat_sf"/>
</dbReference>
<dbReference type="PROSITE" id="PS51898">
    <property type="entry name" value="TYR_RECOMBINASE"/>
    <property type="match status" value="1"/>
</dbReference>
<dbReference type="SUPFAM" id="SSF54171">
    <property type="entry name" value="DNA-binding domain"/>
    <property type="match status" value="1"/>
</dbReference>
<dbReference type="InterPro" id="IPR050090">
    <property type="entry name" value="Tyrosine_recombinase_XerCD"/>
</dbReference>
<dbReference type="Pfam" id="PF02920">
    <property type="entry name" value="Integrase_DNA"/>
    <property type="match status" value="1"/>
</dbReference>
<evidence type="ECO:0000256" key="5">
    <source>
        <dbReference type="PROSITE-ProRule" id="PRU01248"/>
    </source>
</evidence>
<dbReference type="Proteomes" id="UP000003074">
    <property type="component" value="Unassembled WGS sequence"/>
</dbReference>
<reference evidence="8 9" key="1">
    <citation type="journal article" date="2011" name="J. Bacteriol.">
        <title>Genome Sequence of Lactobacillus salivarius GJ-24, a Probiotic Strain Isolated from Healthy Adult Intestine.</title>
        <authorList>
            <person name="Cho Y.J."/>
            <person name="Choi J.K."/>
            <person name="Kim J.H."/>
            <person name="Lim Y.S."/>
            <person name="Ham J.S."/>
            <person name="Kang D.K."/>
            <person name="Chun J."/>
            <person name="Paik H.D."/>
            <person name="Kim G.B."/>
        </authorList>
    </citation>
    <scope>NUCLEOTIDE SEQUENCE [LARGE SCALE GENOMIC DNA]</scope>
    <source>
        <strain evidence="8 9">GJ-24</strain>
    </source>
</reference>
<evidence type="ECO:0000313" key="9">
    <source>
        <dbReference type="Proteomes" id="UP000003074"/>
    </source>
</evidence>
<keyword evidence="2" id="KW-0229">DNA integration</keyword>
<dbReference type="EMBL" id="AFOI01000002">
    <property type="protein sequence ID" value="EGM52223.1"/>
    <property type="molecule type" value="Genomic_DNA"/>
</dbReference>
<dbReference type="SUPFAM" id="SSF56349">
    <property type="entry name" value="DNA breaking-rejoining enzymes"/>
    <property type="match status" value="1"/>
</dbReference>
<dbReference type="InterPro" id="IPR010998">
    <property type="entry name" value="Integrase_recombinase_N"/>
</dbReference>
<dbReference type="Pfam" id="PF14659">
    <property type="entry name" value="Phage_int_SAM_3"/>
    <property type="match status" value="1"/>
</dbReference>
<feature type="domain" description="Tyr recombinase" evidence="6">
    <location>
        <begin position="190"/>
        <end position="413"/>
    </location>
</feature>
<dbReference type="InterPro" id="IPR016177">
    <property type="entry name" value="DNA-bd_dom_sf"/>
</dbReference>
<dbReference type="Gene3D" id="3.30.160.60">
    <property type="entry name" value="Classic Zinc Finger"/>
    <property type="match status" value="1"/>
</dbReference>
<dbReference type="GO" id="GO:0003677">
    <property type="term" value="F:DNA binding"/>
    <property type="evidence" value="ECO:0007669"/>
    <property type="project" value="UniProtKB-UniRule"/>
</dbReference>
<dbReference type="InterPro" id="IPR044068">
    <property type="entry name" value="CB"/>
</dbReference>
<dbReference type="PATRIC" id="fig|1041521.3.peg.646"/>
<evidence type="ECO:0000259" key="6">
    <source>
        <dbReference type="PROSITE" id="PS51898"/>
    </source>
</evidence>
<dbReference type="InterPro" id="IPR004107">
    <property type="entry name" value="Integrase_SAM-like_N"/>
</dbReference>
<proteinExistence type="inferred from homology"/>
<dbReference type="Gene3D" id="1.10.443.10">
    <property type="entry name" value="Intergrase catalytic core"/>
    <property type="match status" value="1"/>
</dbReference>
<feature type="domain" description="Core-binding (CB)" evidence="7">
    <location>
        <begin position="82"/>
        <end position="164"/>
    </location>
</feature>
<dbReference type="AlphaFoldDB" id="F7QTX7"/>
<dbReference type="InterPro" id="IPR004191">
    <property type="entry name" value="Integrase_Tn916-type_DNA-bd_N"/>
</dbReference>
<dbReference type="PANTHER" id="PTHR30349:SF41">
    <property type="entry name" value="INTEGRASE_RECOMBINASE PROTEIN MJ0367-RELATED"/>
    <property type="match status" value="1"/>
</dbReference>
<organism evidence="8 9">
    <name type="scientific">Ligilactobacillus salivarius GJ-24</name>
    <dbReference type="NCBI Taxonomy" id="1041521"/>
    <lineage>
        <taxon>Bacteria</taxon>
        <taxon>Bacillati</taxon>
        <taxon>Bacillota</taxon>
        <taxon>Bacilli</taxon>
        <taxon>Lactobacillales</taxon>
        <taxon>Lactobacillaceae</taxon>
        <taxon>Ligilactobacillus</taxon>
    </lineage>
</organism>
<evidence type="ECO:0000256" key="2">
    <source>
        <dbReference type="ARBA" id="ARBA00022908"/>
    </source>
</evidence>
<dbReference type="InterPro" id="IPR002104">
    <property type="entry name" value="Integrase_catalytic"/>
</dbReference>
<accession>F7QTX7</accession>
<name>F7QTX7_9LACO</name>
<evidence type="ECO:0000256" key="4">
    <source>
        <dbReference type="ARBA" id="ARBA00023172"/>
    </source>
</evidence>
<dbReference type="CDD" id="cd01189">
    <property type="entry name" value="INT_ICEBs1_C_like"/>
    <property type="match status" value="1"/>
</dbReference>
<dbReference type="InterPro" id="IPR011010">
    <property type="entry name" value="DNA_brk_join_enz"/>
</dbReference>
<evidence type="ECO:0000313" key="8">
    <source>
        <dbReference type="EMBL" id="EGM52223.1"/>
    </source>
</evidence>
<dbReference type="Pfam" id="PF00589">
    <property type="entry name" value="Phage_integrase"/>
    <property type="match status" value="1"/>
</dbReference>
<keyword evidence="4" id="KW-0233">DNA recombination</keyword>
<dbReference type="GO" id="GO:0006310">
    <property type="term" value="P:DNA recombination"/>
    <property type="evidence" value="ECO:0007669"/>
    <property type="project" value="UniProtKB-KW"/>
</dbReference>
<evidence type="ECO:0000256" key="3">
    <source>
        <dbReference type="ARBA" id="ARBA00023125"/>
    </source>
</evidence>
<comment type="similarity">
    <text evidence="1">Belongs to the 'phage' integrase family.</text>
</comment>
<dbReference type="PANTHER" id="PTHR30349">
    <property type="entry name" value="PHAGE INTEGRASE-RELATED"/>
    <property type="match status" value="1"/>
</dbReference>
<keyword evidence="3 5" id="KW-0238">DNA-binding</keyword>
<dbReference type="PROSITE" id="PS51900">
    <property type="entry name" value="CB"/>
    <property type="match status" value="1"/>
</dbReference>
<gene>
    <name evidence="8" type="ORF">LSGJ_00643</name>
</gene>
<comment type="caution">
    <text evidence="8">The sequence shown here is derived from an EMBL/GenBank/DDBJ whole genome shotgun (WGS) entry which is preliminary data.</text>
</comment>
<sequence length="423" mass="49347">MCQLLYQKKERLCMVKRRKDSKNRVLKLGESERKTGGYQYRWETGDGKRHYIYDQTLRTLRTKEKKIVHDIDDGIRTNNLNLTLNDLYNIWINVKKGLKSNTFNNYRYMYEHFVQKSIGLYKVRSLHRTDIRRFYNNLVDNDGLQINTVGTIHLVVHQVLQLGVEDDILRKNVSDDGLKELKKVRGLHGTKRKALTIAQQKLFLDFIKNDPKYKHWYPTFAVMLGSGLRVGELTGLRWQDVDLKNNMINVTHTLVFYDRSKASYTGFGINTPKTKAGYRSVPIIKTVREALINQKQYLESNNLKSVDNIDGFQNFIFVNRFGHVQHQGTLNKALKRIIRDANFDALNRSPTINEETLLPDFSCHTLRHTFTTRLIESGMNVKVIQEALGHSDIQTTLNIYADVTKELKKQQFAHFDDFIAEND</sequence>
<protein>
    <submittedName>
        <fullName evidence="8">Transposon integrase</fullName>
    </submittedName>
</protein>
<evidence type="ECO:0000259" key="7">
    <source>
        <dbReference type="PROSITE" id="PS51900"/>
    </source>
</evidence>
<dbReference type="Gene3D" id="1.10.150.130">
    <property type="match status" value="1"/>
</dbReference>